<feature type="region of interest" description="Disordered" evidence="1">
    <location>
        <begin position="1"/>
        <end position="44"/>
    </location>
</feature>
<organism evidence="2 3">
    <name type="scientific">Striga hermonthica</name>
    <name type="common">Purple witchweed</name>
    <name type="synonym">Buchnera hermonthica</name>
    <dbReference type="NCBI Taxonomy" id="68872"/>
    <lineage>
        <taxon>Eukaryota</taxon>
        <taxon>Viridiplantae</taxon>
        <taxon>Streptophyta</taxon>
        <taxon>Embryophyta</taxon>
        <taxon>Tracheophyta</taxon>
        <taxon>Spermatophyta</taxon>
        <taxon>Magnoliopsida</taxon>
        <taxon>eudicotyledons</taxon>
        <taxon>Gunneridae</taxon>
        <taxon>Pentapetalae</taxon>
        <taxon>asterids</taxon>
        <taxon>lamiids</taxon>
        <taxon>Lamiales</taxon>
        <taxon>Orobanchaceae</taxon>
        <taxon>Buchnereae</taxon>
        <taxon>Striga</taxon>
    </lineage>
</organism>
<evidence type="ECO:0000256" key="1">
    <source>
        <dbReference type="SAM" id="MobiDB-lite"/>
    </source>
</evidence>
<keyword evidence="3" id="KW-1185">Reference proteome</keyword>
<feature type="compositionally biased region" description="Basic and acidic residues" evidence="1">
    <location>
        <begin position="35"/>
        <end position="44"/>
    </location>
</feature>
<dbReference type="OrthoDB" id="650965at2759"/>
<evidence type="ECO:0000313" key="2">
    <source>
        <dbReference type="EMBL" id="CAA0836386.1"/>
    </source>
</evidence>
<protein>
    <submittedName>
        <fullName evidence="2">Uncharacterized protein</fullName>
    </submittedName>
</protein>
<dbReference type="EMBL" id="CACSLK010030184">
    <property type="protein sequence ID" value="CAA0836386.1"/>
    <property type="molecule type" value="Genomic_DNA"/>
</dbReference>
<dbReference type="Proteomes" id="UP001153555">
    <property type="component" value="Unassembled WGS sequence"/>
</dbReference>
<comment type="caution">
    <text evidence="2">The sequence shown here is derived from an EMBL/GenBank/DDBJ whole genome shotgun (WGS) entry which is preliminary data.</text>
</comment>
<sequence length="91" mass="10458">MEADQGCTTPEHPEYRIPAPLLPPATPRKKKVRAEKRDPPENDYLKSPEVEAFLAGLEAHWRHVRYRKTAVRAYKINSIYPTSHTIEYSAA</sequence>
<proteinExistence type="predicted"/>
<gene>
    <name evidence="2" type="ORF">SHERM_03481</name>
</gene>
<accession>A0A9N7NTB2</accession>
<name>A0A9N7NTB2_STRHE</name>
<evidence type="ECO:0000313" key="3">
    <source>
        <dbReference type="Proteomes" id="UP001153555"/>
    </source>
</evidence>
<reference evidence="2" key="1">
    <citation type="submission" date="2019-12" db="EMBL/GenBank/DDBJ databases">
        <authorList>
            <person name="Scholes J."/>
        </authorList>
    </citation>
    <scope>NUCLEOTIDE SEQUENCE</scope>
</reference>
<dbReference type="AlphaFoldDB" id="A0A9N7NTB2"/>